<sequence length="133" mass="14681">MLKKISVFAILASFLAIAFFSFTSMTYGPDGSMRGDCPFSAMGASLCPPSALPGAIHHLFAYQSFISAPVNFAIETLIIILLLAVSIAIFPSFLFHPPAYDIPPFVPRSPTPFTSYDRKVRRWLSLFEHSPSY</sequence>
<accession>A0A1F6DKD9</accession>
<dbReference type="AlphaFoldDB" id="A0A1F6DKD9"/>
<dbReference type="STRING" id="1798495.A3C19_00850"/>
<evidence type="ECO:0000313" key="2">
    <source>
        <dbReference type="EMBL" id="OGG61787.1"/>
    </source>
</evidence>
<keyword evidence="1" id="KW-1133">Transmembrane helix</keyword>
<organism evidence="2 3">
    <name type="scientific">Candidatus Kaiserbacteria bacterium RIFCSPHIGHO2_02_FULL_54_22</name>
    <dbReference type="NCBI Taxonomy" id="1798495"/>
    <lineage>
        <taxon>Bacteria</taxon>
        <taxon>Candidatus Kaiseribacteriota</taxon>
    </lineage>
</organism>
<dbReference type="EMBL" id="MFLI01000017">
    <property type="protein sequence ID" value="OGG61787.1"/>
    <property type="molecule type" value="Genomic_DNA"/>
</dbReference>
<dbReference type="Proteomes" id="UP000178532">
    <property type="component" value="Unassembled WGS sequence"/>
</dbReference>
<keyword evidence="1" id="KW-0812">Transmembrane</keyword>
<evidence type="ECO:0000313" key="3">
    <source>
        <dbReference type="Proteomes" id="UP000178532"/>
    </source>
</evidence>
<name>A0A1F6DKD9_9BACT</name>
<keyword evidence="1" id="KW-0472">Membrane</keyword>
<gene>
    <name evidence="2" type="ORF">A3C19_00850</name>
</gene>
<feature type="transmembrane region" description="Helical" evidence="1">
    <location>
        <begin position="72"/>
        <end position="95"/>
    </location>
</feature>
<feature type="transmembrane region" description="Helical" evidence="1">
    <location>
        <begin position="7"/>
        <end position="27"/>
    </location>
</feature>
<feature type="transmembrane region" description="Helical" evidence="1">
    <location>
        <begin position="39"/>
        <end position="60"/>
    </location>
</feature>
<comment type="caution">
    <text evidence="2">The sequence shown here is derived from an EMBL/GenBank/DDBJ whole genome shotgun (WGS) entry which is preliminary data.</text>
</comment>
<evidence type="ECO:0000256" key="1">
    <source>
        <dbReference type="SAM" id="Phobius"/>
    </source>
</evidence>
<reference evidence="2 3" key="1">
    <citation type="journal article" date="2016" name="Nat. Commun.">
        <title>Thousands of microbial genomes shed light on interconnected biogeochemical processes in an aquifer system.</title>
        <authorList>
            <person name="Anantharaman K."/>
            <person name="Brown C.T."/>
            <person name="Hug L.A."/>
            <person name="Sharon I."/>
            <person name="Castelle C.J."/>
            <person name="Probst A.J."/>
            <person name="Thomas B.C."/>
            <person name="Singh A."/>
            <person name="Wilkins M.J."/>
            <person name="Karaoz U."/>
            <person name="Brodie E.L."/>
            <person name="Williams K.H."/>
            <person name="Hubbard S.S."/>
            <person name="Banfield J.F."/>
        </authorList>
    </citation>
    <scope>NUCLEOTIDE SEQUENCE [LARGE SCALE GENOMIC DNA]</scope>
</reference>
<protein>
    <submittedName>
        <fullName evidence="2">Uncharacterized protein</fullName>
    </submittedName>
</protein>
<proteinExistence type="predicted"/>